<dbReference type="InterPro" id="IPR023214">
    <property type="entry name" value="HAD_sf"/>
</dbReference>
<sequence>MAEIRDIEVVVFDVLGTLVDEPSGLRAEIRAAVPASDDAPVDELLTVWQQHVEFEQQRIAQGHRAYVNTEIIDGEAAQRVADHAGLADPAIIGRLATAGQRLPPWSDSVAALERLAQYFPVLGLSNASRTALLRLNAHAGLRWHQALSSEAVLAYKPTPEVYQFAIDTAGCPPERVLMVAAHAWDLRGAQAKGMRTAYVQRPVGDPPTSSDAFDWRFNGLDELVTALMAKPWDDPHSAAPV</sequence>
<dbReference type="SFLD" id="SFLDG01129">
    <property type="entry name" value="C1.5:_HAD__Beta-PGM__Phosphata"/>
    <property type="match status" value="1"/>
</dbReference>
<keyword evidence="3" id="KW-1185">Reference proteome</keyword>
<dbReference type="NCBIfam" id="TIGR01428">
    <property type="entry name" value="HAD_type_II"/>
    <property type="match status" value="1"/>
</dbReference>
<dbReference type="NCBIfam" id="TIGR01493">
    <property type="entry name" value="HAD-SF-IA-v2"/>
    <property type="match status" value="1"/>
</dbReference>
<dbReference type="SFLD" id="SFLDS00003">
    <property type="entry name" value="Haloacid_Dehalogenase"/>
    <property type="match status" value="1"/>
</dbReference>
<evidence type="ECO:0000313" key="3">
    <source>
        <dbReference type="Proteomes" id="UP000617743"/>
    </source>
</evidence>
<reference evidence="3" key="1">
    <citation type="journal article" date="2019" name="Int. J. Syst. Evol. Microbiol.">
        <title>The Global Catalogue of Microorganisms (GCM) 10K type strain sequencing project: providing services to taxonomists for standard genome sequencing and annotation.</title>
        <authorList>
            <consortium name="The Broad Institute Genomics Platform"/>
            <consortium name="The Broad Institute Genome Sequencing Center for Infectious Disease"/>
            <person name="Wu L."/>
            <person name="Ma J."/>
        </authorList>
    </citation>
    <scope>NUCLEOTIDE SEQUENCE [LARGE SCALE GENOMIC DNA]</scope>
    <source>
        <strain evidence="3">JCM 4866</strain>
    </source>
</reference>
<dbReference type="Gene3D" id="1.10.150.750">
    <property type="match status" value="1"/>
</dbReference>
<keyword evidence="1" id="KW-0378">Hydrolase</keyword>
<gene>
    <name evidence="2" type="ORF">GCM10010383_55000</name>
</gene>
<dbReference type="PANTHER" id="PTHR43316">
    <property type="entry name" value="HYDROLASE, HALOACID DELAHOGENASE-RELATED"/>
    <property type="match status" value="1"/>
</dbReference>
<dbReference type="PANTHER" id="PTHR43316:SF3">
    <property type="entry name" value="HALOACID DEHALOGENASE, TYPE II (AFU_ORTHOLOGUE AFUA_2G07750)-RELATED"/>
    <property type="match status" value="1"/>
</dbReference>
<organism evidence="2 3">
    <name type="scientific">Streptomyces lomondensis</name>
    <dbReference type="NCBI Taxonomy" id="68229"/>
    <lineage>
        <taxon>Bacteria</taxon>
        <taxon>Bacillati</taxon>
        <taxon>Actinomycetota</taxon>
        <taxon>Actinomycetes</taxon>
        <taxon>Kitasatosporales</taxon>
        <taxon>Streptomycetaceae</taxon>
        <taxon>Streptomyces</taxon>
    </lineage>
</organism>
<evidence type="ECO:0000313" key="2">
    <source>
        <dbReference type="EMBL" id="GGX18047.1"/>
    </source>
</evidence>
<dbReference type="InterPro" id="IPR006328">
    <property type="entry name" value="2-HAD"/>
</dbReference>
<dbReference type="CDD" id="cd02588">
    <property type="entry name" value="HAD_L2-DEX"/>
    <property type="match status" value="1"/>
</dbReference>
<dbReference type="Pfam" id="PF00702">
    <property type="entry name" value="Hydrolase"/>
    <property type="match status" value="1"/>
</dbReference>
<dbReference type="PRINTS" id="PR00413">
    <property type="entry name" value="HADHALOGNASE"/>
</dbReference>
<dbReference type="InterPro" id="IPR051540">
    <property type="entry name" value="S-2-haloacid_dehalogenase"/>
</dbReference>
<comment type="caution">
    <text evidence="2">The sequence shown here is derived from an EMBL/GenBank/DDBJ whole genome shotgun (WGS) entry which is preliminary data.</text>
</comment>
<dbReference type="SUPFAM" id="SSF56784">
    <property type="entry name" value="HAD-like"/>
    <property type="match status" value="1"/>
</dbReference>
<accession>A0ABQ2XIG7</accession>
<evidence type="ECO:0000256" key="1">
    <source>
        <dbReference type="ARBA" id="ARBA00022801"/>
    </source>
</evidence>
<dbReference type="Gene3D" id="3.40.50.1000">
    <property type="entry name" value="HAD superfamily/HAD-like"/>
    <property type="match status" value="1"/>
</dbReference>
<dbReference type="InterPro" id="IPR036412">
    <property type="entry name" value="HAD-like_sf"/>
</dbReference>
<protein>
    <submittedName>
        <fullName evidence="2">Haloacid dehalogenase</fullName>
    </submittedName>
</protein>
<dbReference type="InterPro" id="IPR006439">
    <property type="entry name" value="HAD-SF_hydro_IA"/>
</dbReference>
<name>A0ABQ2XIG7_9ACTN</name>
<dbReference type="RefSeq" id="WP_190052985.1">
    <property type="nucleotide sequence ID" value="NZ_BMWC01000009.1"/>
</dbReference>
<proteinExistence type="predicted"/>
<dbReference type="Proteomes" id="UP000617743">
    <property type="component" value="Unassembled WGS sequence"/>
</dbReference>
<dbReference type="EMBL" id="BMWC01000009">
    <property type="protein sequence ID" value="GGX18047.1"/>
    <property type="molecule type" value="Genomic_DNA"/>
</dbReference>